<keyword evidence="1" id="KW-0732">Signal</keyword>
<evidence type="ECO:0000256" key="1">
    <source>
        <dbReference type="ARBA" id="ARBA00022729"/>
    </source>
</evidence>
<name>A0ABV7A379_9BACI</name>
<reference evidence="3" key="1">
    <citation type="journal article" date="2019" name="Int. J. Syst. Evol. Microbiol.">
        <title>The Global Catalogue of Microorganisms (GCM) 10K type strain sequencing project: providing services to taxonomists for standard genome sequencing and annotation.</title>
        <authorList>
            <consortium name="The Broad Institute Genomics Platform"/>
            <consortium name="The Broad Institute Genome Sequencing Center for Infectious Disease"/>
            <person name="Wu L."/>
            <person name="Ma J."/>
        </authorList>
    </citation>
    <scope>NUCLEOTIDE SEQUENCE [LARGE SCALE GENOMIC DNA]</scope>
    <source>
        <strain evidence="3">KCTC 13193</strain>
    </source>
</reference>
<sequence>MKVFVNDSQVATPLTSEVSEDGKSLTLAHGALNQSDSVKVWIAGVTDVAGTEVEAFEETYTVTGVTAPTAEGIEVVNNKKVKLTFSEPVDLDTAGVYKTTDSNNISGTLKVDGELTFAKFTAVPEENAVEVEFFNALEDGDHTLTIEGTKDFAGFKVASKTFNFSTMADTTAPEATSVSFVGKEKVEVTFDEEVTNLATASFEVTQAGDSTDLLNLAGSGTASLKAGDNKTVVLDLATPFNVSATVGFDVKYKNVEDIFGNENTDFATISGQATDDSIKPEVSSVEVQNGNELKVTFSEKVNVATSQFELIDENGDTVATSATTVSNFDTTNPDGKTFKVTFNSLSNIEAANYKLAISGTTDTSIRTNTIEDVEVPFTAIDSKAPVVSSAVLKGDASGDQDKIEIRFSEAVDSSVASDINNYFVGKGAADVALSTVSGAKVESVSADGKQVVLLVPKADEAVQGQWTAAIDSVAAPAIKDQAGNLISNATISNPYTVSASYDPFEKADVKAYATGKNTIVVESTDPSNLFAANQPAGAFDFDLDTSSQPVDLGVTAAQVSADGKKVTLTFANSLTADAVNSGDKLELVVSANSGIKDQNGTELAPIAADNSTHTVADKIEATQTTTTVAGADIQIAFDEDVQKATGIDDTLLATGIEVMIDGTVLTPSVDYTATVDGNGDVVVTVIKSGVVADDVSVEIVRPQYLEDSVGNDVNVKSAVIAESVTEATAPTVTTPFGDGSTPGTTTVAAAATADIVFSETLSATGKTAVETAINGDTNVTAGDFTFTWDNSTLTIKNVSSNSITFAADVTANIEDVAGNTTTGATVINHE</sequence>
<evidence type="ECO:0000313" key="3">
    <source>
        <dbReference type="Proteomes" id="UP001595387"/>
    </source>
</evidence>
<dbReference type="Gene3D" id="2.60.40.1220">
    <property type="match status" value="4"/>
</dbReference>
<keyword evidence="3" id="KW-1185">Reference proteome</keyword>
<dbReference type="Proteomes" id="UP001595387">
    <property type="component" value="Unassembled WGS sequence"/>
</dbReference>
<evidence type="ECO:0008006" key="4">
    <source>
        <dbReference type="Google" id="ProtNLM"/>
    </source>
</evidence>
<protein>
    <recommendedName>
        <fullName evidence="4">SbsA Ig-like domain-containing protein</fullName>
    </recommendedName>
</protein>
<gene>
    <name evidence="2" type="ORF">ACFODW_03985</name>
</gene>
<accession>A0ABV7A379</accession>
<dbReference type="EMBL" id="JBHRRZ010000007">
    <property type="protein sequence ID" value="MFC2947521.1"/>
    <property type="molecule type" value="Genomic_DNA"/>
</dbReference>
<dbReference type="InterPro" id="IPR014755">
    <property type="entry name" value="Cu-Rt/internalin_Ig-like"/>
</dbReference>
<evidence type="ECO:0000313" key="2">
    <source>
        <dbReference type="EMBL" id="MFC2947521.1"/>
    </source>
</evidence>
<dbReference type="RefSeq" id="WP_390303333.1">
    <property type="nucleotide sequence ID" value="NZ_JBHRRZ010000007.1"/>
</dbReference>
<organism evidence="2 3">
    <name type="scientific">Virgibacillus sediminis</name>
    <dbReference type="NCBI Taxonomy" id="202260"/>
    <lineage>
        <taxon>Bacteria</taxon>
        <taxon>Bacillati</taxon>
        <taxon>Bacillota</taxon>
        <taxon>Bacilli</taxon>
        <taxon>Bacillales</taxon>
        <taxon>Bacillaceae</taxon>
        <taxon>Virgibacillus</taxon>
    </lineage>
</organism>
<comment type="caution">
    <text evidence="2">The sequence shown here is derived from an EMBL/GenBank/DDBJ whole genome shotgun (WGS) entry which is preliminary data.</text>
</comment>
<proteinExistence type="predicted"/>